<reference evidence="1 2" key="1">
    <citation type="submission" date="2023-05" db="EMBL/GenBank/DDBJ databases">
        <title>Flavobacterium sedimenti sp. nov., isolated from the sediment.</title>
        <authorList>
            <person name="Wu N."/>
        </authorList>
    </citation>
    <scope>NUCLEOTIDE SEQUENCE [LARGE SCALE GENOMIC DNA]</scope>
    <source>
        <strain evidence="1 2">YZ-48</strain>
    </source>
</reference>
<accession>A0ABT6XML7</accession>
<evidence type="ECO:0000313" key="1">
    <source>
        <dbReference type="EMBL" id="MDI9256330.1"/>
    </source>
</evidence>
<keyword evidence="2" id="KW-1185">Reference proteome</keyword>
<proteinExistence type="predicted"/>
<sequence>MTKDEIYHKYLERLRLKLIAKYEQLGLRASGKYERELEADVQGDKLIMYGAFHSQFMEHGREPGKYPPRKAIEEWIETKSTLPAVFRENKKQFAFLVARKIAKEGIKVPNEFNAGEVISSVVEDFLANDVYEMIEELGVIYLRRIQSDVIEILKAA</sequence>
<name>A0ABT6XML7_9FLAO</name>
<dbReference type="RefSeq" id="WP_283238009.1">
    <property type="nucleotide sequence ID" value="NZ_JASGBP010000001.1"/>
</dbReference>
<dbReference type="EMBL" id="JASGBP010000001">
    <property type="protein sequence ID" value="MDI9256330.1"/>
    <property type="molecule type" value="Genomic_DNA"/>
</dbReference>
<evidence type="ECO:0008006" key="3">
    <source>
        <dbReference type="Google" id="ProtNLM"/>
    </source>
</evidence>
<gene>
    <name evidence="1" type="ORF">QHT84_02760</name>
</gene>
<dbReference type="Proteomes" id="UP001230035">
    <property type="component" value="Unassembled WGS sequence"/>
</dbReference>
<protein>
    <recommendedName>
        <fullName evidence="3">DUF2383 domain-containing protein</fullName>
    </recommendedName>
</protein>
<evidence type="ECO:0000313" key="2">
    <source>
        <dbReference type="Proteomes" id="UP001230035"/>
    </source>
</evidence>
<organism evidence="1 2">
    <name type="scientific">Flavobacterium sedimenticola</name>
    <dbReference type="NCBI Taxonomy" id="3043286"/>
    <lineage>
        <taxon>Bacteria</taxon>
        <taxon>Pseudomonadati</taxon>
        <taxon>Bacteroidota</taxon>
        <taxon>Flavobacteriia</taxon>
        <taxon>Flavobacteriales</taxon>
        <taxon>Flavobacteriaceae</taxon>
        <taxon>Flavobacterium</taxon>
    </lineage>
</organism>
<comment type="caution">
    <text evidence="1">The sequence shown here is derived from an EMBL/GenBank/DDBJ whole genome shotgun (WGS) entry which is preliminary data.</text>
</comment>